<protein>
    <submittedName>
        <fullName evidence="2">Uncharacterized protein</fullName>
    </submittedName>
</protein>
<evidence type="ECO:0000313" key="3">
    <source>
        <dbReference type="Proteomes" id="UP000580250"/>
    </source>
</evidence>
<proteinExistence type="predicted"/>
<organism evidence="2 3">
    <name type="scientific">Meloidogyne enterolobii</name>
    <name type="common">Root-knot nematode worm</name>
    <name type="synonym">Meloidogyne mayaguensis</name>
    <dbReference type="NCBI Taxonomy" id="390850"/>
    <lineage>
        <taxon>Eukaryota</taxon>
        <taxon>Metazoa</taxon>
        <taxon>Ecdysozoa</taxon>
        <taxon>Nematoda</taxon>
        <taxon>Chromadorea</taxon>
        <taxon>Rhabditida</taxon>
        <taxon>Tylenchina</taxon>
        <taxon>Tylenchomorpha</taxon>
        <taxon>Tylenchoidea</taxon>
        <taxon>Meloidogynidae</taxon>
        <taxon>Meloidogyninae</taxon>
        <taxon>Meloidogyne</taxon>
    </lineage>
</organism>
<sequence length="170" mass="20019">MTNFDNIVEYTSWLSTDFGPSTSENLGRENFELEYYRRWLENWLNVDGNLTKLSNFYNVPLRDISEFLNVRREEISQLERQKRQMDRMADLARKEEKEARMVDLSIQTGVLSRVVQTLGEELAQVPDSLNIVDTLEVDYLTNPAFSIARVPLQMLTMDNEEEEEEEEKEI</sequence>
<dbReference type="OrthoDB" id="297496at2759"/>
<keyword evidence="1" id="KW-0175">Coiled coil</keyword>
<gene>
    <name evidence="2" type="ORF">MENT_LOCUS17942</name>
</gene>
<dbReference type="EMBL" id="CAJEWN010000119">
    <property type="protein sequence ID" value="CAD2166589.1"/>
    <property type="molecule type" value="Genomic_DNA"/>
</dbReference>
<name>A0A6V7UVQ0_MELEN</name>
<accession>A0A6V7UVQ0</accession>
<evidence type="ECO:0000313" key="2">
    <source>
        <dbReference type="EMBL" id="CAD2166589.1"/>
    </source>
</evidence>
<evidence type="ECO:0000256" key="1">
    <source>
        <dbReference type="SAM" id="Coils"/>
    </source>
</evidence>
<feature type="coiled-coil region" evidence="1">
    <location>
        <begin position="68"/>
        <end position="98"/>
    </location>
</feature>
<comment type="caution">
    <text evidence="2">The sequence shown here is derived from an EMBL/GenBank/DDBJ whole genome shotgun (WGS) entry which is preliminary data.</text>
</comment>
<reference evidence="2 3" key="1">
    <citation type="submission" date="2020-08" db="EMBL/GenBank/DDBJ databases">
        <authorList>
            <person name="Koutsovoulos G."/>
            <person name="Danchin GJ E."/>
        </authorList>
    </citation>
    <scope>NUCLEOTIDE SEQUENCE [LARGE SCALE GENOMIC DNA]</scope>
</reference>
<dbReference type="AlphaFoldDB" id="A0A6V7UVQ0"/>
<dbReference type="Proteomes" id="UP000580250">
    <property type="component" value="Unassembled WGS sequence"/>
</dbReference>